<feature type="domain" description="Glycosyltransferase subfamily 4-like N-terminal" evidence="3">
    <location>
        <begin position="65"/>
        <end position="181"/>
    </location>
</feature>
<accession>A0ABR7BIC8</accession>
<evidence type="ECO:0000313" key="4">
    <source>
        <dbReference type="EMBL" id="MBC3956936.1"/>
    </source>
</evidence>
<name>A0ABR7BIC8_9PSED</name>
<evidence type="ECO:0000256" key="1">
    <source>
        <dbReference type="ARBA" id="ARBA00022679"/>
    </source>
</evidence>
<dbReference type="Proteomes" id="UP000660131">
    <property type="component" value="Unassembled WGS sequence"/>
</dbReference>
<reference evidence="4 5" key="1">
    <citation type="submission" date="2020-08" db="EMBL/GenBank/DDBJ databases">
        <title>Putative novel bacterial strains isolated from necrotic wheat leaf tissues caused by Xanthomonas translucens.</title>
        <authorList>
            <person name="Tambong J.T."/>
        </authorList>
    </citation>
    <scope>NUCLEOTIDE SEQUENCE [LARGE SCALE GENOMIC DNA]</scope>
    <source>
        <strain evidence="4 5">DOAB 1067</strain>
    </source>
</reference>
<gene>
    <name evidence="4" type="ORF">H8S56_18170</name>
</gene>
<dbReference type="CDD" id="cd03809">
    <property type="entry name" value="GT4_MtfB-like"/>
    <property type="match status" value="1"/>
</dbReference>
<organism evidence="4 5">
    <name type="scientific">Pseudomonas triticifolii</name>
    <dbReference type="NCBI Taxonomy" id="2762592"/>
    <lineage>
        <taxon>Bacteria</taxon>
        <taxon>Pseudomonadati</taxon>
        <taxon>Pseudomonadota</taxon>
        <taxon>Gammaproteobacteria</taxon>
        <taxon>Pseudomonadales</taxon>
        <taxon>Pseudomonadaceae</taxon>
        <taxon>Pseudomonas</taxon>
    </lineage>
</organism>
<dbReference type="SUPFAM" id="SSF53756">
    <property type="entry name" value="UDP-Glycosyltransferase/glycogen phosphorylase"/>
    <property type="match status" value="1"/>
</dbReference>
<dbReference type="Pfam" id="PF13439">
    <property type="entry name" value="Glyco_transf_4"/>
    <property type="match status" value="1"/>
</dbReference>
<dbReference type="PANTHER" id="PTHR46401">
    <property type="entry name" value="GLYCOSYLTRANSFERASE WBBK-RELATED"/>
    <property type="match status" value="1"/>
</dbReference>
<protein>
    <submittedName>
        <fullName evidence="4">Glycosyltransferase family 4 protein</fullName>
    </submittedName>
</protein>
<dbReference type="Pfam" id="PF00534">
    <property type="entry name" value="Glycos_transf_1"/>
    <property type="match status" value="1"/>
</dbReference>
<evidence type="ECO:0000313" key="5">
    <source>
        <dbReference type="Proteomes" id="UP000660131"/>
    </source>
</evidence>
<keyword evidence="5" id="KW-1185">Reference proteome</keyword>
<dbReference type="EMBL" id="JACONV010000015">
    <property type="protein sequence ID" value="MBC3956936.1"/>
    <property type="molecule type" value="Genomic_DNA"/>
</dbReference>
<keyword evidence="1" id="KW-0808">Transferase</keyword>
<feature type="domain" description="Glycosyl transferase family 1" evidence="2">
    <location>
        <begin position="203"/>
        <end position="352"/>
    </location>
</feature>
<dbReference type="InterPro" id="IPR028098">
    <property type="entry name" value="Glyco_trans_4-like_N"/>
</dbReference>
<dbReference type="InterPro" id="IPR001296">
    <property type="entry name" value="Glyco_trans_1"/>
</dbReference>
<evidence type="ECO:0000259" key="2">
    <source>
        <dbReference type="Pfam" id="PF00534"/>
    </source>
</evidence>
<dbReference type="PANTHER" id="PTHR46401:SF2">
    <property type="entry name" value="GLYCOSYLTRANSFERASE WBBK-RELATED"/>
    <property type="match status" value="1"/>
</dbReference>
<evidence type="ECO:0000259" key="3">
    <source>
        <dbReference type="Pfam" id="PF13439"/>
    </source>
</evidence>
<sequence>MNIGFSCSVWSGGERAGHLDGIGTYSKALWHGLNDLAHSSERSLHVKPYAFGRDLPALDCGTPKPLAVRFPVHALLSGFLKLPLANSMAIGRDVDLFHATDHHIPRIAGVPTVATVMDVIPMLHPEWIKNDLRSLKSWLFNSSIRQCDHVITISEHSKRDMIEHLGLAEARISVTPLGVDPVYFERIDEQERAAVLSQHGLRPGFFLFVGTLQPRKNLPRILQAFQQLPADVRKEHPLIIVGRDGWNNEDLMPQLQALEARGEGRWLSYLPQAQVMALLQSAGALMFPSLYEGFGLPVIEAFAAQCPVIASNSSSLPEVTGNAAWAVDPYDVDSISAAMRDLLADETLRAQRVELGLARARQYTWNSCAQQTLDIYRNVLGR</sequence>
<comment type="caution">
    <text evidence="4">The sequence shown here is derived from an EMBL/GenBank/DDBJ whole genome shotgun (WGS) entry which is preliminary data.</text>
</comment>
<dbReference type="Gene3D" id="3.40.50.2000">
    <property type="entry name" value="Glycogen Phosphorylase B"/>
    <property type="match status" value="2"/>
</dbReference>
<proteinExistence type="predicted"/>
<dbReference type="RefSeq" id="WP_187519397.1">
    <property type="nucleotide sequence ID" value="NZ_JACONV010000015.1"/>
</dbReference>